<name>A0ABD0J1T5_9CAEN</name>
<sequence length="104" mass="11412">GSYFLVSDHCAQDDALKTLKESKTPNLHKVQGQAAIYASGQPSVNGLQKILKAFKDEGHEVSLTQRPFIFPARGGELVNRTLLCDKRFCSMGLSCGGRLVILQY</sequence>
<dbReference type="EMBL" id="JACVVK020000744">
    <property type="protein sequence ID" value="KAK7450203.1"/>
    <property type="molecule type" value="Genomic_DNA"/>
</dbReference>
<evidence type="ECO:0000313" key="2">
    <source>
        <dbReference type="Proteomes" id="UP001519460"/>
    </source>
</evidence>
<evidence type="ECO:0000313" key="1">
    <source>
        <dbReference type="EMBL" id="KAK7450203.1"/>
    </source>
</evidence>
<gene>
    <name evidence="1" type="ORF">BaRGS_00039969</name>
</gene>
<comment type="caution">
    <text evidence="1">The sequence shown here is derived from an EMBL/GenBank/DDBJ whole genome shotgun (WGS) entry which is preliminary data.</text>
</comment>
<keyword evidence="2" id="KW-1185">Reference proteome</keyword>
<dbReference type="Proteomes" id="UP001519460">
    <property type="component" value="Unassembled WGS sequence"/>
</dbReference>
<organism evidence="1 2">
    <name type="scientific">Batillaria attramentaria</name>
    <dbReference type="NCBI Taxonomy" id="370345"/>
    <lineage>
        <taxon>Eukaryota</taxon>
        <taxon>Metazoa</taxon>
        <taxon>Spiralia</taxon>
        <taxon>Lophotrochozoa</taxon>
        <taxon>Mollusca</taxon>
        <taxon>Gastropoda</taxon>
        <taxon>Caenogastropoda</taxon>
        <taxon>Sorbeoconcha</taxon>
        <taxon>Cerithioidea</taxon>
        <taxon>Batillariidae</taxon>
        <taxon>Batillaria</taxon>
    </lineage>
</organism>
<accession>A0ABD0J1T5</accession>
<proteinExistence type="predicted"/>
<feature type="non-terminal residue" evidence="1">
    <location>
        <position position="1"/>
    </location>
</feature>
<protein>
    <submittedName>
        <fullName evidence="1">Uncharacterized protein</fullName>
    </submittedName>
</protein>
<dbReference type="AlphaFoldDB" id="A0ABD0J1T5"/>
<reference evidence="1 2" key="1">
    <citation type="journal article" date="2023" name="Sci. Data">
        <title>Genome assembly of the Korean intertidal mud-creeper Batillaria attramentaria.</title>
        <authorList>
            <person name="Patra A.K."/>
            <person name="Ho P.T."/>
            <person name="Jun S."/>
            <person name="Lee S.J."/>
            <person name="Kim Y."/>
            <person name="Won Y.J."/>
        </authorList>
    </citation>
    <scope>NUCLEOTIDE SEQUENCE [LARGE SCALE GENOMIC DNA]</scope>
    <source>
        <strain evidence="1">Wonlab-2016</strain>
    </source>
</reference>